<protein>
    <submittedName>
        <fullName evidence="2">HlyD family secretion protein</fullName>
    </submittedName>
</protein>
<dbReference type="Gene3D" id="6.10.140.1990">
    <property type="match status" value="1"/>
</dbReference>
<dbReference type="PANTHER" id="PTHR30438:SF2">
    <property type="entry name" value="MEMBRANE PROTEIN"/>
    <property type="match status" value="1"/>
</dbReference>
<organism evidence="2 3">
    <name type="scientific">Martelella mangrovi</name>
    <dbReference type="NCBI Taxonomy" id="1397477"/>
    <lineage>
        <taxon>Bacteria</taxon>
        <taxon>Pseudomonadati</taxon>
        <taxon>Pseudomonadota</taxon>
        <taxon>Alphaproteobacteria</taxon>
        <taxon>Hyphomicrobiales</taxon>
        <taxon>Aurantimonadaceae</taxon>
        <taxon>Martelella</taxon>
    </lineage>
</organism>
<dbReference type="Proteomes" id="UP001549164">
    <property type="component" value="Unassembled WGS sequence"/>
</dbReference>
<dbReference type="EMBL" id="JBEPLY010000002">
    <property type="protein sequence ID" value="MET3598597.1"/>
    <property type="molecule type" value="Genomic_DNA"/>
</dbReference>
<dbReference type="SUPFAM" id="SSF111369">
    <property type="entry name" value="HlyD-like secretion proteins"/>
    <property type="match status" value="3"/>
</dbReference>
<dbReference type="InterPro" id="IPR030190">
    <property type="entry name" value="MacA_alpha-hairpin_sf"/>
</dbReference>
<gene>
    <name evidence="2" type="ORF">ABID12_000524</name>
</gene>
<dbReference type="PANTHER" id="PTHR30438">
    <property type="entry name" value="36 KDA ANTIGEN-RELATED"/>
    <property type="match status" value="1"/>
</dbReference>
<dbReference type="Gene3D" id="1.10.287.470">
    <property type="entry name" value="Helix hairpin bin"/>
    <property type="match status" value="2"/>
</dbReference>
<keyword evidence="3" id="KW-1185">Reference proteome</keyword>
<sequence length="320" mass="34481">MKRLLLAVVILAAAAAVGYSLFRPSEDHGWLGWVEADTLYIGAANTARLTTLTVAEGDTAAQGQVLFSLEADAEKAAVETAKANLQKARAALALAKAPQDRREQLEALQASREEAKAALEYADKSLTRARSLFQQQSGTKANLDNAVSTYEQAKAALDKIDAQIALGKLPQRDQQIDQAEQGVAAAQSDLASAEATLALKTVSAPEAGRVEDIYYRTGEVVPAGRPVLALLPPGNIKIDFFVPERERASLKVGDRIGFTCDGCDRQEATVFFIAKDTEYTPPEIFSREERAKMVYRAEARPTDPAALPVGLPVNVESEPR</sequence>
<feature type="coiled-coil region" evidence="1">
    <location>
        <begin position="71"/>
        <end position="196"/>
    </location>
</feature>
<dbReference type="Gene3D" id="2.40.30.170">
    <property type="match status" value="1"/>
</dbReference>
<evidence type="ECO:0000313" key="2">
    <source>
        <dbReference type="EMBL" id="MET3598597.1"/>
    </source>
</evidence>
<name>A0ABV2I8L7_9HYPH</name>
<dbReference type="Gene3D" id="2.40.50.100">
    <property type="match status" value="2"/>
</dbReference>
<keyword evidence="1" id="KW-0175">Coiled coil</keyword>
<evidence type="ECO:0000313" key="3">
    <source>
        <dbReference type="Proteomes" id="UP001549164"/>
    </source>
</evidence>
<evidence type="ECO:0000256" key="1">
    <source>
        <dbReference type="SAM" id="Coils"/>
    </source>
</evidence>
<reference evidence="2 3" key="1">
    <citation type="submission" date="2024-06" db="EMBL/GenBank/DDBJ databases">
        <title>Genomic Encyclopedia of Type Strains, Phase IV (KMG-IV): sequencing the most valuable type-strain genomes for metagenomic binning, comparative biology and taxonomic classification.</title>
        <authorList>
            <person name="Goeker M."/>
        </authorList>
    </citation>
    <scope>NUCLEOTIDE SEQUENCE [LARGE SCALE GENOMIC DNA]</scope>
    <source>
        <strain evidence="2 3">DSM 28102</strain>
    </source>
</reference>
<comment type="caution">
    <text evidence="2">The sequence shown here is derived from an EMBL/GenBank/DDBJ whole genome shotgun (WGS) entry which is preliminary data.</text>
</comment>
<accession>A0ABV2I8L7</accession>
<dbReference type="RefSeq" id="WP_354432992.1">
    <property type="nucleotide sequence ID" value="NZ_JBEPLY010000002.1"/>
</dbReference>
<proteinExistence type="predicted"/>